<reference evidence="2" key="1">
    <citation type="journal article" date="2015" name="Nature">
        <title>Complex archaea that bridge the gap between prokaryotes and eukaryotes.</title>
        <authorList>
            <person name="Spang A."/>
            <person name="Saw J.H."/>
            <person name="Jorgensen S.L."/>
            <person name="Zaremba-Niedzwiedzka K."/>
            <person name="Martijn J."/>
            <person name="Lind A.E."/>
            <person name="van Eijk R."/>
            <person name="Schleper C."/>
            <person name="Guy L."/>
            <person name="Ettema T.J."/>
        </authorList>
    </citation>
    <scope>NUCLEOTIDE SEQUENCE</scope>
</reference>
<dbReference type="Gene3D" id="3.30.70.100">
    <property type="match status" value="1"/>
</dbReference>
<protein>
    <recommendedName>
        <fullName evidence="1">ABM domain-containing protein</fullName>
    </recommendedName>
</protein>
<organism evidence="2">
    <name type="scientific">marine sediment metagenome</name>
    <dbReference type="NCBI Taxonomy" id="412755"/>
    <lineage>
        <taxon>unclassified sequences</taxon>
        <taxon>metagenomes</taxon>
        <taxon>ecological metagenomes</taxon>
    </lineage>
</organism>
<dbReference type="Pfam" id="PF03992">
    <property type="entry name" value="ABM"/>
    <property type="match status" value="1"/>
</dbReference>
<proteinExistence type="predicted"/>
<dbReference type="AlphaFoldDB" id="A0A0F9RY43"/>
<comment type="caution">
    <text evidence="2">The sequence shown here is derived from an EMBL/GenBank/DDBJ whole genome shotgun (WGS) entry which is preliminary data.</text>
</comment>
<evidence type="ECO:0000313" key="2">
    <source>
        <dbReference type="EMBL" id="KKN61370.1"/>
    </source>
</evidence>
<dbReference type="InterPro" id="IPR007138">
    <property type="entry name" value="ABM_dom"/>
</dbReference>
<gene>
    <name evidence="2" type="ORF">LCGC14_0522370</name>
</gene>
<sequence length="99" mass="11089">MIVQTVQISCMTDKAEIVQMALADVVDDARKHEPGTQDYRVLRCDQDDKVLFTTIECFSDEAAMKLHNESDAVARFFKVAETLLSAPPEVLVSLQVVQM</sequence>
<feature type="domain" description="ABM" evidence="1">
    <location>
        <begin position="2"/>
        <end position="92"/>
    </location>
</feature>
<dbReference type="PROSITE" id="PS51725">
    <property type="entry name" value="ABM"/>
    <property type="match status" value="1"/>
</dbReference>
<dbReference type="InterPro" id="IPR011008">
    <property type="entry name" value="Dimeric_a/b-barrel"/>
</dbReference>
<dbReference type="SUPFAM" id="SSF54909">
    <property type="entry name" value="Dimeric alpha+beta barrel"/>
    <property type="match status" value="1"/>
</dbReference>
<evidence type="ECO:0000259" key="1">
    <source>
        <dbReference type="PROSITE" id="PS51725"/>
    </source>
</evidence>
<name>A0A0F9RY43_9ZZZZ</name>
<accession>A0A0F9RY43</accession>
<dbReference type="EMBL" id="LAZR01000660">
    <property type="protein sequence ID" value="KKN61370.1"/>
    <property type="molecule type" value="Genomic_DNA"/>
</dbReference>